<keyword evidence="2" id="KW-1185">Reference proteome</keyword>
<proteinExistence type="predicted"/>
<protein>
    <submittedName>
        <fullName evidence="1">Uncharacterized protein</fullName>
    </submittedName>
</protein>
<dbReference type="OrthoDB" id="442710at2759"/>
<reference evidence="1" key="1">
    <citation type="submission" date="2021-02" db="EMBL/GenBank/DDBJ databases">
        <authorList>
            <person name="Dougan E. K."/>
            <person name="Rhodes N."/>
            <person name="Thang M."/>
            <person name="Chan C."/>
        </authorList>
    </citation>
    <scope>NUCLEOTIDE SEQUENCE</scope>
</reference>
<dbReference type="EMBL" id="CAJNJA010019575">
    <property type="protein sequence ID" value="CAE7447335.1"/>
    <property type="molecule type" value="Genomic_DNA"/>
</dbReference>
<dbReference type="Pfam" id="PF15104">
    <property type="entry name" value="CFAP141"/>
    <property type="match status" value="1"/>
</dbReference>
<dbReference type="AlphaFoldDB" id="A0A812RP71"/>
<evidence type="ECO:0000313" key="2">
    <source>
        <dbReference type="Proteomes" id="UP000601435"/>
    </source>
</evidence>
<organism evidence="1 2">
    <name type="scientific">Symbiodinium necroappetens</name>
    <dbReference type="NCBI Taxonomy" id="1628268"/>
    <lineage>
        <taxon>Eukaryota</taxon>
        <taxon>Sar</taxon>
        <taxon>Alveolata</taxon>
        <taxon>Dinophyceae</taxon>
        <taxon>Suessiales</taxon>
        <taxon>Symbiodiniaceae</taxon>
        <taxon>Symbiodinium</taxon>
    </lineage>
</organism>
<name>A0A812RP71_9DINO</name>
<gene>
    <name evidence="1" type="ORF">SNEC2469_LOCUS12350</name>
</gene>
<dbReference type="InterPro" id="IPR029375">
    <property type="entry name" value="CFAP141"/>
</dbReference>
<comment type="caution">
    <text evidence="1">The sequence shown here is derived from an EMBL/GenBank/DDBJ whole genome shotgun (WGS) entry which is preliminary data.</text>
</comment>
<dbReference type="Proteomes" id="UP000601435">
    <property type="component" value="Unassembled WGS sequence"/>
</dbReference>
<accession>A0A812RP71</accession>
<evidence type="ECO:0000313" key="1">
    <source>
        <dbReference type="EMBL" id="CAE7447335.1"/>
    </source>
</evidence>
<sequence>MPGKMRPDFLIQKRIQKDNKFAVAEDYASKMAAISQVTHWFEGKQKFDFAETEKRSSEFIKQEMNSCNEELKIRRRTRLRNLYEAEAGSREFLFQFFGLSSCPVRKTEVQVHRRHSVEFSWVPVVLKFPGAQTGLLETVATRHLHSALYPVLLM</sequence>